<evidence type="ECO:0000313" key="1">
    <source>
        <dbReference type="EMBL" id="MEN5375816.1"/>
    </source>
</evidence>
<dbReference type="RefSeq" id="WP_346580343.1">
    <property type="nucleotide sequence ID" value="NZ_JBDJLH010000006.1"/>
</dbReference>
<keyword evidence="2" id="KW-1185">Reference proteome</keyword>
<dbReference type="InterPro" id="IPR002514">
    <property type="entry name" value="Transposase_8"/>
</dbReference>
<comment type="caution">
    <text evidence="1">The sequence shown here is derived from an EMBL/GenBank/DDBJ whole genome shotgun (WGS) entry which is preliminary data.</text>
</comment>
<accession>A0ABV0BLY9</accession>
<dbReference type="Pfam" id="PF01527">
    <property type="entry name" value="HTH_Tnp_1"/>
    <property type="match status" value="1"/>
</dbReference>
<evidence type="ECO:0000313" key="2">
    <source>
        <dbReference type="Proteomes" id="UP001409291"/>
    </source>
</evidence>
<organism evidence="1 2">
    <name type="scientific">Sphingobacterium kitahiroshimense</name>
    <dbReference type="NCBI Taxonomy" id="470446"/>
    <lineage>
        <taxon>Bacteria</taxon>
        <taxon>Pseudomonadati</taxon>
        <taxon>Bacteroidota</taxon>
        <taxon>Sphingobacteriia</taxon>
        <taxon>Sphingobacteriales</taxon>
        <taxon>Sphingobacteriaceae</taxon>
        <taxon>Sphingobacterium</taxon>
    </lineage>
</organism>
<proteinExistence type="predicted"/>
<dbReference type="EMBL" id="JBDJNQ010000001">
    <property type="protein sequence ID" value="MEN5375816.1"/>
    <property type="molecule type" value="Genomic_DNA"/>
</dbReference>
<dbReference type="InterPro" id="IPR009057">
    <property type="entry name" value="Homeodomain-like_sf"/>
</dbReference>
<sequence>MIKVRKKYLLAFKERAVELSKSRKNISEPARELGISAAQSYKWRKEAEEFGSGSFPGNGNLFFSDHPYLHLRLKYILFDKIFRMQDILIIF</sequence>
<dbReference type="Proteomes" id="UP001409291">
    <property type="component" value="Unassembled WGS sequence"/>
</dbReference>
<name>A0ABV0BLY9_9SPHI</name>
<protein>
    <submittedName>
        <fullName evidence="1">Transposase</fullName>
    </submittedName>
</protein>
<gene>
    <name evidence="1" type="ORF">ABE541_00935</name>
</gene>
<reference evidence="1 2" key="1">
    <citation type="submission" date="2024-04" db="EMBL/GenBank/DDBJ databases">
        <title>WGS of bacteria from Torrens River.</title>
        <authorList>
            <person name="Wyrsch E.R."/>
            <person name="Drigo B."/>
        </authorList>
    </citation>
    <scope>NUCLEOTIDE SEQUENCE [LARGE SCALE GENOMIC DNA]</scope>
    <source>
        <strain evidence="1 2">TWI391</strain>
    </source>
</reference>
<dbReference type="SUPFAM" id="SSF46689">
    <property type="entry name" value="Homeodomain-like"/>
    <property type="match status" value="1"/>
</dbReference>